<evidence type="ECO:0000313" key="2">
    <source>
        <dbReference type="Proteomes" id="UP000199199"/>
    </source>
</evidence>
<evidence type="ECO:0000313" key="1">
    <source>
        <dbReference type="EMBL" id="SFS42077.1"/>
    </source>
</evidence>
<proteinExistence type="predicted"/>
<dbReference type="EMBL" id="FOZS01000001">
    <property type="protein sequence ID" value="SFS42077.1"/>
    <property type="molecule type" value="Genomic_DNA"/>
</dbReference>
<organism evidence="1 2">
    <name type="scientific">Halostagnicola kamekurae</name>
    <dbReference type="NCBI Taxonomy" id="619731"/>
    <lineage>
        <taxon>Archaea</taxon>
        <taxon>Methanobacteriati</taxon>
        <taxon>Methanobacteriota</taxon>
        <taxon>Stenosarchaea group</taxon>
        <taxon>Halobacteria</taxon>
        <taxon>Halobacteriales</taxon>
        <taxon>Natrialbaceae</taxon>
        <taxon>Halostagnicola</taxon>
    </lineage>
</organism>
<protein>
    <submittedName>
        <fullName evidence="1">Uncharacterized protein</fullName>
    </submittedName>
</protein>
<dbReference type="AlphaFoldDB" id="A0A1I6PPF0"/>
<dbReference type="RefSeq" id="WP_092901587.1">
    <property type="nucleotide sequence ID" value="NZ_FOZS01000001.1"/>
</dbReference>
<name>A0A1I6PPF0_9EURY</name>
<dbReference type="OrthoDB" id="373782at2157"/>
<reference evidence="2" key="1">
    <citation type="submission" date="2016-10" db="EMBL/GenBank/DDBJ databases">
        <authorList>
            <person name="Varghese N."/>
            <person name="Submissions S."/>
        </authorList>
    </citation>
    <scope>NUCLEOTIDE SEQUENCE [LARGE SCALE GENOMIC DNA]</scope>
    <source>
        <strain evidence="2">DSM 22427</strain>
    </source>
</reference>
<sequence>MQPEATPSASLRNSRENTDAGYQVVEFRRRGNEVLLHERRSSVSGNELAIHEVAVDGRLPKIGTVWTGRNLEDWLSHHQYYLEWVHPDLKVDR</sequence>
<keyword evidence="2" id="KW-1185">Reference proteome</keyword>
<gene>
    <name evidence="1" type="ORF">SAMN04488556_0701</name>
</gene>
<accession>A0A1I6PPF0</accession>
<dbReference type="Proteomes" id="UP000199199">
    <property type="component" value="Unassembled WGS sequence"/>
</dbReference>